<dbReference type="SUPFAM" id="SSF51735">
    <property type="entry name" value="NAD(P)-binding Rossmann-fold domains"/>
    <property type="match status" value="1"/>
</dbReference>
<dbReference type="Gene3D" id="3.30.360.10">
    <property type="entry name" value="Dihydrodipicolinate Reductase, domain 2"/>
    <property type="match status" value="1"/>
</dbReference>
<reference evidence="3 4" key="1">
    <citation type="journal article" date="2006" name="Environ. Microbiol.">
        <title>Whole genome analysis of the marine Bacteroidetes'Gramella forsetii' reveals adaptations to degradation of polymeric organic matter.</title>
        <authorList>
            <person name="Bauer M."/>
            <person name="Kube M."/>
            <person name="Teeling H."/>
            <person name="Richter M."/>
            <person name="Lombardot T."/>
            <person name="Allers E."/>
            <person name="Wuerdemann C.A."/>
            <person name="Quast C."/>
            <person name="Kuhl H."/>
            <person name="Knaust F."/>
            <person name="Woebken D."/>
            <person name="Bischof K."/>
            <person name="Mussmann M."/>
            <person name="Choudhuri J.V."/>
            <person name="Meyer F."/>
            <person name="Reinhardt R."/>
            <person name="Amann R.I."/>
            <person name="Gloeckner F.O."/>
        </authorList>
    </citation>
    <scope>NUCLEOTIDE SEQUENCE [LARGE SCALE GENOMIC DNA]</scope>
    <source>
        <strain evidence="3 4">KT0803</strain>
    </source>
</reference>
<evidence type="ECO:0000313" key="3">
    <source>
        <dbReference type="EMBL" id="CAL65645.1"/>
    </source>
</evidence>
<evidence type="ECO:0000313" key="4">
    <source>
        <dbReference type="Proteomes" id="UP000000755"/>
    </source>
</evidence>
<proteinExistence type="predicted"/>
<dbReference type="EC" id="1.-.-.-" evidence="3"/>
<dbReference type="PANTHER" id="PTHR43377:SF1">
    <property type="entry name" value="BILIVERDIN REDUCTASE A"/>
    <property type="match status" value="1"/>
</dbReference>
<feature type="domain" description="GFO/IDH/MocA-like oxidoreductase" evidence="2">
    <location>
        <begin position="187"/>
        <end position="247"/>
    </location>
</feature>
<dbReference type="eggNOG" id="COG0673">
    <property type="taxonomic scope" value="Bacteria"/>
</dbReference>
<dbReference type="GO" id="GO:0016491">
    <property type="term" value="F:oxidoreductase activity"/>
    <property type="evidence" value="ECO:0007669"/>
    <property type="project" value="UniProtKB-KW"/>
</dbReference>
<dbReference type="AlphaFoldDB" id="A0LZ50"/>
<dbReference type="InterPro" id="IPR036291">
    <property type="entry name" value="NAD(P)-bd_dom_sf"/>
</dbReference>
<gene>
    <name evidence="3" type="ordered locus">GFO_0667</name>
</gene>
<dbReference type="PANTHER" id="PTHR43377">
    <property type="entry name" value="BILIVERDIN REDUCTASE A"/>
    <property type="match status" value="1"/>
</dbReference>
<dbReference type="InterPro" id="IPR055170">
    <property type="entry name" value="GFO_IDH_MocA-like_dom"/>
</dbReference>
<dbReference type="HOGENOM" id="CLU_023194_10_0_10"/>
<dbReference type="STRING" id="411154.GFO_0667"/>
<sequence length="352" mass="39554">MIYPKQMPSGIWPNFIKYLISKCYFCEKCKNMLKAGVLGAGHLGKIHLKLLKQSEEYELIGFYDADKKNAEKVAKEFGYKMYENLDELIAEADMIDVVTPTLAHFDVAKKVISAGKHLFIEKPITNTYEEAEELIKLTKEHGVKGQVGHVERFNPAFQAVADRIENPMFIEAHRLAEFNPRGTDVPVVLDLMIHDIDAVLSVVKSKVVKINASGVSVISDTPDIANARIEFENGCVANLTASRISMKNMRKSRFFQRDAYISVDFLEKKCEVVKMKDAPENPDEYAMVLQNAEGIKKQIYFDNPDVSANNAILEELESFADAINNDKEPVVTMQQAANALKVANRVIANFNV</sequence>
<dbReference type="KEGG" id="gfo:GFO_0667"/>
<dbReference type="SUPFAM" id="SSF55347">
    <property type="entry name" value="Glyceraldehyde-3-phosphate dehydrogenase-like, C-terminal domain"/>
    <property type="match status" value="1"/>
</dbReference>
<dbReference type="GO" id="GO:0000166">
    <property type="term" value="F:nucleotide binding"/>
    <property type="evidence" value="ECO:0007669"/>
    <property type="project" value="InterPro"/>
</dbReference>
<dbReference type="Gene3D" id="3.40.50.720">
    <property type="entry name" value="NAD(P)-binding Rossmann-like Domain"/>
    <property type="match status" value="1"/>
</dbReference>
<organism evidence="3 4">
    <name type="scientific">Christiangramia forsetii (strain DSM 17595 / CGMCC 1.15422 / KT0803)</name>
    <name type="common">Gramella forsetii</name>
    <dbReference type="NCBI Taxonomy" id="411154"/>
    <lineage>
        <taxon>Bacteria</taxon>
        <taxon>Pseudomonadati</taxon>
        <taxon>Bacteroidota</taxon>
        <taxon>Flavobacteriia</taxon>
        <taxon>Flavobacteriales</taxon>
        <taxon>Flavobacteriaceae</taxon>
        <taxon>Christiangramia</taxon>
    </lineage>
</organism>
<dbReference type="Pfam" id="PF01408">
    <property type="entry name" value="GFO_IDH_MocA"/>
    <property type="match status" value="1"/>
</dbReference>
<protein>
    <submittedName>
        <fullName evidence="3">GFO/IDH/MocA family oxidoreductase</fullName>
        <ecNumber evidence="3">1.-.-.-</ecNumber>
    </submittedName>
</protein>
<name>A0LZ50_CHRFK</name>
<accession>A0LZ50</accession>
<dbReference type="InterPro" id="IPR051450">
    <property type="entry name" value="Gfo/Idh/MocA_Oxidoreductases"/>
</dbReference>
<keyword evidence="3" id="KW-0560">Oxidoreductase</keyword>
<evidence type="ECO:0000259" key="2">
    <source>
        <dbReference type="Pfam" id="PF22725"/>
    </source>
</evidence>
<evidence type="ECO:0000259" key="1">
    <source>
        <dbReference type="Pfam" id="PF01408"/>
    </source>
</evidence>
<dbReference type="Proteomes" id="UP000000755">
    <property type="component" value="Chromosome"/>
</dbReference>
<dbReference type="InterPro" id="IPR000683">
    <property type="entry name" value="Gfo/Idh/MocA-like_OxRdtase_N"/>
</dbReference>
<dbReference type="Pfam" id="PF22725">
    <property type="entry name" value="GFO_IDH_MocA_C3"/>
    <property type="match status" value="1"/>
</dbReference>
<dbReference type="EMBL" id="CU207366">
    <property type="protein sequence ID" value="CAL65645.1"/>
    <property type="molecule type" value="Genomic_DNA"/>
</dbReference>
<feature type="domain" description="Gfo/Idh/MocA-like oxidoreductase N-terminal" evidence="1">
    <location>
        <begin position="34"/>
        <end position="149"/>
    </location>
</feature>